<evidence type="ECO:0000313" key="6">
    <source>
        <dbReference type="Proteomes" id="UP000824890"/>
    </source>
</evidence>
<keyword evidence="3" id="KW-0732">Signal</keyword>
<feature type="signal peptide" evidence="3">
    <location>
        <begin position="1"/>
        <end position="41"/>
    </location>
</feature>
<accession>A0ABQ7YKH6</accession>
<name>A0ABQ7YKH6_BRANA</name>
<dbReference type="Proteomes" id="UP000824890">
    <property type="component" value="Unassembled WGS sequence"/>
</dbReference>
<keyword evidence="2" id="KW-0443">Lipid metabolism</keyword>
<dbReference type="SUPFAM" id="SSF53474">
    <property type="entry name" value="alpha/beta-Hydrolases"/>
    <property type="match status" value="1"/>
</dbReference>
<comment type="caution">
    <text evidence="5">The sequence shown here is derived from an EMBL/GenBank/DDBJ whole genome shotgun (WGS) entry which is preliminary data.</text>
</comment>
<protein>
    <recommendedName>
        <fullName evidence="2">Lipase</fullName>
    </recommendedName>
</protein>
<reference evidence="5 6" key="1">
    <citation type="submission" date="2021-05" db="EMBL/GenBank/DDBJ databases">
        <title>Genome Assembly of Synthetic Allotetraploid Brassica napus Reveals Homoeologous Exchanges between Subgenomes.</title>
        <authorList>
            <person name="Davis J.T."/>
        </authorList>
    </citation>
    <scope>NUCLEOTIDE SEQUENCE [LARGE SCALE GENOMIC DNA]</scope>
    <source>
        <strain evidence="6">cv. Da-Ae</strain>
        <tissue evidence="5">Seedling</tissue>
    </source>
</reference>
<dbReference type="InterPro" id="IPR006693">
    <property type="entry name" value="AB_hydrolase_lipase"/>
</dbReference>
<sequence length="417" mass="46635">MQSPPSTGSASKRSGSPSSPATMKWLLVAVLTAVTISSAVTQSHILLGSPVNSLCTDLIHPAGYSCTEHTIQTKDGYILALQRVASPAQNLTLQYGPPVLLQHGLFMAGDVWFLDSPKESLGFILADHGFDVWVGNVRGTRYSYGHVTFSETDKEFWDWSWQDLAMYDLAEMVQYMYSLANSKIFLVGHSQGTIMSFAALTQPRVAEMVEAAALLCPISYLDHVTAPLVERMVFMHLDQMVVALGLHQINFRSETLVKLVDSLCEGHMDCTDFLSSITGENCCFNASRIEYYLDYEPHPSSVKNLRHLFQMIRKGSFAQYDYGFLKNILTYGTSKPPEFELGLIPASLPMWMGYGGSDLLADVTDVERTLAELPSRPELLYLENYGHIDFVLSTSAKEDVYKHMIQFFRARKKSSIW</sequence>
<evidence type="ECO:0000256" key="3">
    <source>
        <dbReference type="SAM" id="SignalP"/>
    </source>
</evidence>
<dbReference type="PIRSF" id="PIRSF000862">
    <property type="entry name" value="Steryl_ester_lip"/>
    <property type="match status" value="1"/>
</dbReference>
<feature type="chain" id="PRO_5045673085" description="Lipase" evidence="3">
    <location>
        <begin position="42"/>
        <end position="417"/>
    </location>
</feature>
<dbReference type="Pfam" id="PF04083">
    <property type="entry name" value="Abhydro_lipase"/>
    <property type="match status" value="1"/>
</dbReference>
<proteinExistence type="inferred from homology"/>
<evidence type="ECO:0000256" key="1">
    <source>
        <dbReference type="ARBA" id="ARBA00010701"/>
    </source>
</evidence>
<dbReference type="InterPro" id="IPR029058">
    <property type="entry name" value="AB_hydrolase_fold"/>
</dbReference>
<keyword evidence="2" id="KW-0378">Hydrolase</keyword>
<dbReference type="InterPro" id="IPR025483">
    <property type="entry name" value="Lipase_euk"/>
</dbReference>
<organism evidence="5 6">
    <name type="scientific">Brassica napus</name>
    <name type="common">Rape</name>
    <dbReference type="NCBI Taxonomy" id="3708"/>
    <lineage>
        <taxon>Eukaryota</taxon>
        <taxon>Viridiplantae</taxon>
        <taxon>Streptophyta</taxon>
        <taxon>Embryophyta</taxon>
        <taxon>Tracheophyta</taxon>
        <taxon>Spermatophyta</taxon>
        <taxon>Magnoliopsida</taxon>
        <taxon>eudicotyledons</taxon>
        <taxon>Gunneridae</taxon>
        <taxon>Pentapetalae</taxon>
        <taxon>rosids</taxon>
        <taxon>malvids</taxon>
        <taxon>Brassicales</taxon>
        <taxon>Brassicaceae</taxon>
        <taxon>Brassiceae</taxon>
        <taxon>Brassica</taxon>
    </lineage>
</organism>
<dbReference type="EMBL" id="JAGKQM010000017">
    <property type="protein sequence ID" value="KAH0867600.1"/>
    <property type="molecule type" value="Genomic_DNA"/>
</dbReference>
<dbReference type="Gene3D" id="3.40.50.1820">
    <property type="entry name" value="alpha/beta hydrolase"/>
    <property type="match status" value="1"/>
</dbReference>
<gene>
    <name evidence="5" type="ORF">HID58_074622</name>
</gene>
<feature type="domain" description="Partial AB-hydrolase lipase" evidence="4">
    <location>
        <begin position="56"/>
        <end position="114"/>
    </location>
</feature>
<evidence type="ECO:0000256" key="2">
    <source>
        <dbReference type="PIRNR" id="PIRNR000862"/>
    </source>
</evidence>
<evidence type="ECO:0000259" key="4">
    <source>
        <dbReference type="Pfam" id="PF04083"/>
    </source>
</evidence>
<keyword evidence="2" id="KW-0442">Lipid degradation</keyword>
<keyword evidence="6" id="KW-1185">Reference proteome</keyword>
<dbReference type="PANTHER" id="PTHR11005">
    <property type="entry name" value="LYSOSOMAL ACID LIPASE-RELATED"/>
    <property type="match status" value="1"/>
</dbReference>
<comment type="similarity">
    <text evidence="1 2">Belongs to the AB hydrolase superfamily. Lipase family.</text>
</comment>
<evidence type="ECO:0000313" key="5">
    <source>
        <dbReference type="EMBL" id="KAH0867600.1"/>
    </source>
</evidence>